<dbReference type="InterPro" id="IPR036028">
    <property type="entry name" value="SH3-like_dom_sf"/>
</dbReference>
<comment type="cofactor">
    <cofactor evidence="1">
        <name>Ca(2+)</name>
        <dbReference type="ChEBI" id="CHEBI:29108"/>
    </cofactor>
</comment>
<dbReference type="GO" id="GO:0051209">
    <property type="term" value="P:release of sequestered calcium ion into cytosol"/>
    <property type="evidence" value="ECO:0007669"/>
    <property type="project" value="TreeGrafter"/>
</dbReference>
<keyword evidence="3 18" id="KW-0728">SH3 domain</keyword>
<evidence type="ECO:0000256" key="3">
    <source>
        <dbReference type="ARBA" id="ARBA00022443"/>
    </source>
</evidence>
<keyword evidence="10 19" id="KW-0443">Lipid metabolism</keyword>
<dbReference type="Gene3D" id="3.20.20.190">
    <property type="entry name" value="Phosphatidylinositol (PI) phosphodiesterase"/>
    <property type="match status" value="2"/>
</dbReference>
<evidence type="ECO:0000256" key="14">
    <source>
        <dbReference type="ARBA" id="ARBA00023674"/>
    </source>
</evidence>
<dbReference type="InterPro" id="IPR035723">
    <property type="entry name" value="PLCgamma2_SH3"/>
</dbReference>
<evidence type="ECO:0000256" key="8">
    <source>
        <dbReference type="ARBA" id="ARBA00022963"/>
    </source>
</evidence>
<dbReference type="SUPFAM" id="SSF51695">
    <property type="entry name" value="PLC-like phosphodiesterases"/>
    <property type="match status" value="1"/>
</dbReference>
<dbReference type="CDD" id="cd00275">
    <property type="entry name" value="C2_PLC_like"/>
    <property type="match status" value="1"/>
</dbReference>
<evidence type="ECO:0000256" key="9">
    <source>
        <dbReference type="ARBA" id="ARBA00022999"/>
    </source>
</evidence>
<evidence type="ECO:0000256" key="17">
    <source>
        <dbReference type="PROSITE-ProRule" id="PRU00191"/>
    </source>
</evidence>
<evidence type="ECO:0000256" key="5">
    <source>
        <dbReference type="ARBA" id="ARBA00022737"/>
    </source>
</evidence>
<dbReference type="CDD" id="cd11969">
    <property type="entry name" value="SH3_PLCgamma2"/>
    <property type="match status" value="1"/>
</dbReference>
<feature type="domain" description="SH2" evidence="20">
    <location>
        <begin position="451"/>
        <end position="574"/>
    </location>
</feature>
<evidence type="ECO:0000259" key="22">
    <source>
        <dbReference type="PROSITE" id="PS50003"/>
    </source>
</evidence>
<dbReference type="PROSITE" id="PS50003">
    <property type="entry name" value="PH_DOMAIN"/>
    <property type="match status" value="1"/>
</dbReference>
<keyword evidence="13" id="KW-0449">Lipoprotein</keyword>
<dbReference type="Ensembl" id="ENSCCRT00015094120.1">
    <property type="protein sequence ID" value="ENSCCRP00015091195.1"/>
    <property type="gene ID" value="ENSCCRG00015035410.1"/>
</dbReference>
<evidence type="ECO:0000256" key="11">
    <source>
        <dbReference type="ARBA" id="ARBA00023136"/>
    </source>
</evidence>
<dbReference type="FunFam" id="2.60.40.150:FF:000094">
    <property type="entry name" value="1-phosphatidylinositol 4,5-bisphosphate phosphodiesterase gamma"/>
    <property type="match status" value="1"/>
</dbReference>
<evidence type="ECO:0000256" key="13">
    <source>
        <dbReference type="ARBA" id="ARBA00023288"/>
    </source>
</evidence>
<dbReference type="CDD" id="cd10341">
    <property type="entry name" value="SH2_N-SH2_PLC_gamma_like"/>
    <property type="match status" value="1"/>
</dbReference>
<dbReference type="FunFam" id="2.30.30.40:FF:000119">
    <property type="entry name" value="1-phosphatidylinositol 4,5-bisphosphate phosphodiesterase gamma"/>
    <property type="match status" value="1"/>
</dbReference>
<dbReference type="InterPro" id="IPR017946">
    <property type="entry name" value="PLC-like_Pdiesterase_TIM-brl"/>
</dbReference>
<feature type="domain" description="SH3" evidence="21">
    <location>
        <begin position="707"/>
        <end position="767"/>
    </location>
</feature>
<evidence type="ECO:0000313" key="25">
    <source>
        <dbReference type="Ensembl" id="ENSCCRP00015091195.1"/>
    </source>
</evidence>
<dbReference type="SMART" id="SM00148">
    <property type="entry name" value="PLCXc"/>
    <property type="match status" value="1"/>
</dbReference>
<proteinExistence type="predicted"/>
<keyword evidence="11" id="KW-0472">Membrane</keyword>
<reference evidence="25" key="1">
    <citation type="submission" date="2025-08" db="UniProtKB">
        <authorList>
            <consortium name="Ensembl"/>
        </authorList>
    </citation>
    <scope>IDENTIFICATION</scope>
</reference>
<feature type="domain" description="PI-PLC Y-box" evidence="24">
    <location>
        <begin position="860"/>
        <end position="972"/>
    </location>
</feature>
<dbReference type="FunFam" id="2.30.29.30:FF:000168">
    <property type="entry name" value="1-phosphatidylinositol 4,5-bisphosphate phosphodiesterase gamma"/>
    <property type="match status" value="1"/>
</dbReference>
<dbReference type="GO" id="GO:1902533">
    <property type="term" value="P:positive regulation of intracellular signal transduction"/>
    <property type="evidence" value="ECO:0007669"/>
    <property type="project" value="UniProtKB-ARBA"/>
</dbReference>
<dbReference type="SUPFAM" id="SSF47473">
    <property type="entry name" value="EF-hand"/>
    <property type="match status" value="1"/>
</dbReference>
<dbReference type="PRINTS" id="PR00390">
    <property type="entry name" value="PHPHLIPASEC"/>
</dbReference>
<dbReference type="CDD" id="cd09932">
    <property type="entry name" value="SH2_C-SH2_PLC_gamma_like"/>
    <property type="match status" value="1"/>
</dbReference>
<evidence type="ECO:0000256" key="7">
    <source>
        <dbReference type="ARBA" id="ARBA00022837"/>
    </source>
</evidence>
<dbReference type="Proteomes" id="UP000694700">
    <property type="component" value="Unplaced"/>
</dbReference>
<sequence length="1168" mass="135849">MAGRVQQGDLTEYKKSLIKRDLEMGIVMTVYRQRMERLTVQVIMETRQVAWSRTANKTEGVLDLFEIREVRPGKNSKDFDRFKDSKDKYIDPNSCFTIFYGSQFVLNTLSLAADSVEDAENWLTGLELLRQETLVAYTPEIIESWLRKQMYSVDQTKKNSITLKELKSLLPQMNFKVPGGRFLKDRIAILDEFKKESCAFIMGTSDQPIQLCDFQRFLLFHQRESWANNTNQVRELMTIFIDDTMRKTNDPAFTVEEFLSFLFSKENSIWDEKFSEICPLDMNNPLSHYWINSSHNTYLTGDQLRSESSTEAYVRCLRLGCLDCWNGPDEPIIYHGWTRTSKIKFKDVVKAINDHAFATSEFPVVLSIEEHCDVKQQKMMAQVFKDVFQDKLLTEPLEPEAEQLPSPTQLKGKIIIKHKKLNIDETFSKKDLRKGDKQGELFIWDPIDEKWYKHYCVIENKTLYYAEESELQEEDVITVQTAERLLQEYCADSGGVDGTFLVRESDTYVNDCTLSFWRSGRVQHCRIRSCLDGGHTVYFLTENLHFPNVYALIQYYRENPLRCQDFNLRLTELVPRPDQHIREGWFYSNLSRGEAEDYLMRIPRDGAFLIRQRENSDSYAITFRGEGMVKHCRIHKEGSMYVLGTSSEFESLLELVDYFRKKPLYRKIKLRYPVTPELVERFSSITISASLYDSKQYVEANEIEPSLPHSTVKALYEYRAMRQDELTFQKGALIHNVTKEANGWWKGDYGGKLQHYFPSNYVEEIDSTEPSFQGDEENPLGDLCKGIVDISKCTVVRSAKHGKPVVVTLQDKENKDMPFDLATETTEELYEWYQVTWDITQREGNKEFEVCLTRSVASEMSEVVVYCQPRSKDKDRFDNYTYKEVRSFVENKIPSRNKSTQFMLYNRKALSRVYPKGQRVDSSNYDPYPLWMCGCHMVALNFQTADKYMQLNSALFSLNGGTGYVLQPELMRSDSYDPHQEKKNVIGARHLPKPGRSIASPFVEIELCGQTEDNKFKTTVNDNGLNPIWLAPNSQPSEIFTFSVYEPDLTFLRFVVFEEDMFSDPNFLAQATFPVKGVRSGYRSVPLKNGFSENLELASLLVYVDIQQVEEELYSSSKQLQKKQAELSTEFCLYDTHSSLQRNAAPDFLYSEKKMNKQQKINNSKFYS</sequence>
<dbReference type="EC" id="3.1.4.11" evidence="19"/>
<dbReference type="PROSITE" id="PS50007">
    <property type="entry name" value="PIPLC_X_DOMAIN"/>
    <property type="match status" value="1"/>
</dbReference>
<accession>A0A8C1Y5H3</accession>
<dbReference type="FunFam" id="3.30.505.10:FF:000009">
    <property type="entry name" value="1-phosphatidylinositol 4,5-bisphosphate phosphodiesterase gamma"/>
    <property type="match status" value="1"/>
</dbReference>
<dbReference type="InterPro" id="IPR035892">
    <property type="entry name" value="C2_domain_sf"/>
</dbReference>
<dbReference type="SUPFAM" id="SSF55550">
    <property type="entry name" value="SH2 domain"/>
    <property type="match status" value="2"/>
</dbReference>
<keyword evidence="4" id="KW-0597">Phosphoprotein</keyword>
<dbReference type="SMART" id="SM00326">
    <property type="entry name" value="SH3"/>
    <property type="match status" value="1"/>
</dbReference>
<dbReference type="InterPro" id="IPR011992">
    <property type="entry name" value="EF-hand-dom_pair"/>
</dbReference>
<dbReference type="InterPro" id="IPR036860">
    <property type="entry name" value="SH2_dom_sf"/>
</dbReference>
<dbReference type="InterPro" id="IPR016279">
    <property type="entry name" value="PLC-gamma"/>
</dbReference>
<dbReference type="PRINTS" id="PR00452">
    <property type="entry name" value="SH3DOMAIN"/>
</dbReference>
<comment type="subunit">
    <text evidence="16">Part of a complex composed of EEIG1, TNFRSF11A/RANK, PLCG2, GAB2, TEC and BTK; complex formation increases in the presence of TNFSF11/RANKL. Interacts (via SH2 domain) with CSF1R (tyrosine phosphorylated). Interacts constitutively with THEMIS2.</text>
</comment>
<dbReference type="GO" id="GO:0045121">
    <property type="term" value="C:membrane raft"/>
    <property type="evidence" value="ECO:0007669"/>
    <property type="project" value="UniProtKB-SubCell"/>
</dbReference>
<keyword evidence="6 19" id="KW-0378">Hydrolase</keyword>
<dbReference type="CDD" id="cd13362">
    <property type="entry name" value="PH_PLC_gamma"/>
    <property type="match status" value="1"/>
</dbReference>
<dbReference type="PROSITE" id="PS50002">
    <property type="entry name" value="SH3"/>
    <property type="match status" value="1"/>
</dbReference>
<dbReference type="AlphaFoldDB" id="A0A8C1Y5H3"/>
<comment type="subcellular location">
    <subcellularLocation>
        <location evidence="2">Membrane raft</location>
    </subcellularLocation>
</comment>
<evidence type="ECO:0000256" key="18">
    <source>
        <dbReference type="PROSITE-ProRule" id="PRU00192"/>
    </source>
</evidence>
<dbReference type="Pfam" id="PF00018">
    <property type="entry name" value="SH3_1"/>
    <property type="match status" value="1"/>
</dbReference>
<dbReference type="InterPro" id="IPR001452">
    <property type="entry name" value="SH3_domain"/>
</dbReference>
<evidence type="ECO:0000259" key="24">
    <source>
        <dbReference type="PROSITE" id="PS50008"/>
    </source>
</evidence>
<dbReference type="SUPFAM" id="SSF50729">
    <property type="entry name" value="PH domain-like"/>
    <property type="match status" value="1"/>
</dbReference>
<dbReference type="Gene3D" id="3.30.505.10">
    <property type="entry name" value="SH2 domain"/>
    <property type="match status" value="2"/>
</dbReference>
<dbReference type="InterPro" id="IPR001849">
    <property type="entry name" value="PH_domain"/>
</dbReference>
<comment type="catalytic activity">
    <reaction evidence="14">
        <text>a 1,2-diacyl-sn-glycero-3-phospho-(1D-myo-inositol-4,5-bisphosphate) + H2O = 1D-myo-inositol 1,4,5-trisphosphate + a 1,2-diacyl-sn-glycerol + H(+)</text>
        <dbReference type="Rhea" id="RHEA:33179"/>
        <dbReference type="ChEBI" id="CHEBI:15377"/>
        <dbReference type="ChEBI" id="CHEBI:15378"/>
        <dbReference type="ChEBI" id="CHEBI:17815"/>
        <dbReference type="ChEBI" id="CHEBI:58456"/>
        <dbReference type="ChEBI" id="CHEBI:203600"/>
        <dbReference type="EC" id="3.1.4.11"/>
    </reaction>
    <physiologicalReaction direction="left-to-right" evidence="14">
        <dbReference type="Rhea" id="RHEA:33180"/>
    </physiologicalReaction>
</comment>
<evidence type="ECO:0000256" key="2">
    <source>
        <dbReference type="ARBA" id="ARBA00004285"/>
    </source>
</evidence>
<dbReference type="SMART" id="SM00239">
    <property type="entry name" value="C2"/>
    <property type="match status" value="1"/>
</dbReference>
<evidence type="ECO:0000256" key="12">
    <source>
        <dbReference type="ARBA" id="ARBA00023224"/>
    </source>
</evidence>
<dbReference type="Gene3D" id="2.30.29.30">
    <property type="entry name" value="Pleckstrin-homology domain (PH domain)/Phosphotyrosine-binding domain (PTB)"/>
    <property type="match status" value="2"/>
</dbReference>
<keyword evidence="8 19" id="KW-0442">Lipid degradation</keyword>
<dbReference type="Pfam" id="PF00168">
    <property type="entry name" value="C2"/>
    <property type="match status" value="1"/>
</dbReference>
<dbReference type="Pfam" id="PF00017">
    <property type="entry name" value="SH2"/>
    <property type="match status" value="2"/>
</dbReference>
<dbReference type="GO" id="GO:0032587">
    <property type="term" value="C:ruffle membrane"/>
    <property type="evidence" value="ECO:0007669"/>
    <property type="project" value="TreeGrafter"/>
</dbReference>
<dbReference type="GO" id="GO:0046488">
    <property type="term" value="P:phosphatidylinositol metabolic process"/>
    <property type="evidence" value="ECO:0007669"/>
    <property type="project" value="TreeGrafter"/>
</dbReference>
<dbReference type="PROSITE" id="PS50004">
    <property type="entry name" value="C2"/>
    <property type="match status" value="1"/>
</dbReference>
<dbReference type="PROSITE" id="PS50008">
    <property type="entry name" value="PIPLC_Y_DOMAIN"/>
    <property type="match status" value="1"/>
</dbReference>
<keyword evidence="5" id="KW-0677">Repeat</keyword>
<dbReference type="FunFam" id="3.30.505.10:FF:000011">
    <property type="entry name" value="1-phosphatidylinositol 4,5-bisphosphate phosphodiesterase gamma"/>
    <property type="match status" value="1"/>
</dbReference>
<keyword evidence="9 17" id="KW-0727">SH2 domain</keyword>
<keyword evidence="12" id="KW-0807">Transducer</keyword>
<dbReference type="InterPro" id="IPR000909">
    <property type="entry name" value="PLipase_C_PInositol-sp_X_dom"/>
</dbReference>
<dbReference type="Pfam" id="PF23583">
    <property type="entry name" value="EF_HAND_2_PLCG"/>
    <property type="match status" value="1"/>
</dbReference>
<dbReference type="InterPro" id="IPR001711">
    <property type="entry name" value="PLipase_C_Pinositol-sp_Y"/>
</dbReference>
<dbReference type="InterPro" id="IPR001192">
    <property type="entry name" value="PI-PLC_fam"/>
</dbReference>
<dbReference type="InterPro" id="IPR011993">
    <property type="entry name" value="PH-like_dom_sf"/>
</dbReference>
<evidence type="ECO:0000256" key="10">
    <source>
        <dbReference type="ARBA" id="ARBA00023098"/>
    </source>
</evidence>
<keyword evidence="7" id="KW-0106">Calcium</keyword>
<dbReference type="SMART" id="SM00149">
    <property type="entry name" value="PLCYc"/>
    <property type="match status" value="1"/>
</dbReference>
<dbReference type="Pfam" id="PF00388">
    <property type="entry name" value="PI-PLC-X"/>
    <property type="match status" value="1"/>
</dbReference>
<comment type="function">
    <text evidence="15">The production of the second messenger molecules diacylglycerol (DAG) and inositol 1,4,5-trisphosphate (IP3) is mediated by activated phosphatidylinositol-specific phospholipase C enzymes. It is a crucial enzyme in transmembrane signaling.</text>
</comment>
<evidence type="ECO:0000256" key="4">
    <source>
        <dbReference type="ARBA" id="ARBA00022553"/>
    </source>
</evidence>
<evidence type="ECO:0000256" key="6">
    <source>
        <dbReference type="ARBA" id="ARBA00022801"/>
    </source>
</evidence>
<evidence type="ECO:0000259" key="23">
    <source>
        <dbReference type="PROSITE" id="PS50004"/>
    </source>
</evidence>
<dbReference type="InterPro" id="IPR035024">
    <property type="entry name" value="PLC-gamma_N-SH2"/>
</dbReference>
<evidence type="ECO:0000256" key="16">
    <source>
        <dbReference type="ARBA" id="ARBA00062151"/>
    </source>
</evidence>
<dbReference type="GO" id="GO:0004435">
    <property type="term" value="F:phosphatidylinositol-4,5-bisphosphate phospholipase C activity"/>
    <property type="evidence" value="ECO:0007669"/>
    <property type="project" value="UniProtKB-EC"/>
</dbReference>
<feature type="domain" description="PH" evidence="22">
    <location>
        <begin position="3"/>
        <end position="131"/>
    </location>
</feature>
<dbReference type="PANTHER" id="PTHR10336:SF25">
    <property type="entry name" value="1-PHOSPHATIDYLINOSITOL 4,5-BISPHOSPHATE PHOSPHODIESTERASE GAMMA-2"/>
    <property type="match status" value="1"/>
</dbReference>
<dbReference type="InterPro" id="IPR057061">
    <property type="entry name" value="PLCG_EF-hand_2"/>
</dbReference>
<dbReference type="GO" id="GO:0048015">
    <property type="term" value="P:phosphatidylinositol-mediated signaling"/>
    <property type="evidence" value="ECO:0007669"/>
    <property type="project" value="TreeGrafter"/>
</dbReference>
<organism evidence="25 26">
    <name type="scientific">Cyprinus carpio</name>
    <name type="common">Common carp</name>
    <dbReference type="NCBI Taxonomy" id="7962"/>
    <lineage>
        <taxon>Eukaryota</taxon>
        <taxon>Metazoa</taxon>
        <taxon>Chordata</taxon>
        <taxon>Craniata</taxon>
        <taxon>Vertebrata</taxon>
        <taxon>Euteleostomi</taxon>
        <taxon>Actinopterygii</taxon>
        <taxon>Neopterygii</taxon>
        <taxon>Teleostei</taxon>
        <taxon>Ostariophysi</taxon>
        <taxon>Cypriniformes</taxon>
        <taxon>Cyprinidae</taxon>
        <taxon>Cyprininae</taxon>
        <taxon>Cyprinus</taxon>
    </lineage>
</organism>
<dbReference type="PRINTS" id="PR00401">
    <property type="entry name" value="SH2DOMAIN"/>
</dbReference>
<dbReference type="GO" id="GO:0010628">
    <property type="term" value="P:positive regulation of gene expression"/>
    <property type="evidence" value="ECO:0007669"/>
    <property type="project" value="UniProtKB-ARBA"/>
</dbReference>
<dbReference type="Gene3D" id="2.30.30.40">
    <property type="entry name" value="SH3 Domains"/>
    <property type="match status" value="1"/>
</dbReference>
<evidence type="ECO:0000259" key="21">
    <source>
        <dbReference type="PROSITE" id="PS50002"/>
    </source>
</evidence>
<dbReference type="GO" id="GO:0010634">
    <property type="term" value="P:positive regulation of epithelial cell migration"/>
    <property type="evidence" value="ECO:0007669"/>
    <property type="project" value="TreeGrafter"/>
</dbReference>
<dbReference type="SUPFAM" id="SSF49562">
    <property type="entry name" value="C2 domain (Calcium/lipid-binding domain, CaLB)"/>
    <property type="match status" value="1"/>
</dbReference>
<feature type="domain" description="C2" evidence="23">
    <location>
        <begin position="962"/>
        <end position="1089"/>
    </location>
</feature>
<evidence type="ECO:0000256" key="1">
    <source>
        <dbReference type="ARBA" id="ARBA00001913"/>
    </source>
</evidence>
<dbReference type="PROSITE" id="PS50001">
    <property type="entry name" value="SH2"/>
    <property type="match status" value="2"/>
</dbReference>
<dbReference type="InterPro" id="IPR000980">
    <property type="entry name" value="SH2"/>
</dbReference>
<feature type="domain" description="SH2" evidence="20">
    <location>
        <begin position="585"/>
        <end position="674"/>
    </location>
</feature>
<dbReference type="InterPro" id="IPR035023">
    <property type="entry name" value="PLC-gamma_C-SH2"/>
</dbReference>
<protein>
    <recommendedName>
        <fullName evidence="19">Phosphoinositide phospholipase C</fullName>
        <ecNumber evidence="19">3.1.4.11</ecNumber>
    </recommendedName>
</protein>
<dbReference type="SUPFAM" id="SSF50044">
    <property type="entry name" value="SH3-domain"/>
    <property type="match status" value="1"/>
</dbReference>
<dbReference type="Pfam" id="PF00387">
    <property type="entry name" value="PI-PLC-Y"/>
    <property type="match status" value="1"/>
</dbReference>
<dbReference type="GO" id="GO:0009395">
    <property type="term" value="P:phospholipid catabolic process"/>
    <property type="evidence" value="ECO:0007669"/>
    <property type="project" value="InterPro"/>
</dbReference>
<dbReference type="InterPro" id="IPR000008">
    <property type="entry name" value="C2_dom"/>
</dbReference>
<gene>
    <name evidence="25" type="primary">LOC109057498</name>
</gene>
<dbReference type="PANTHER" id="PTHR10336">
    <property type="entry name" value="PHOSPHOINOSITIDE-SPECIFIC PHOSPHOLIPASE C FAMILY PROTEIN"/>
    <property type="match status" value="1"/>
</dbReference>
<evidence type="ECO:0000256" key="19">
    <source>
        <dbReference type="RuleBase" id="RU361133"/>
    </source>
</evidence>
<dbReference type="SMART" id="SM00252">
    <property type="entry name" value="SH2"/>
    <property type="match status" value="2"/>
</dbReference>
<dbReference type="Gene3D" id="2.60.40.150">
    <property type="entry name" value="C2 domain"/>
    <property type="match status" value="1"/>
</dbReference>
<dbReference type="FunFam" id="3.20.20.190:FF:000012">
    <property type="entry name" value="1-phosphatidylinositol 4,5-bisphosphate phosphodiesterase gamma"/>
    <property type="match status" value="1"/>
</dbReference>
<evidence type="ECO:0000313" key="26">
    <source>
        <dbReference type="Proteomes" id="UP000694700"/>
    </source>
</evidence>
<dbReference type="PIRSF" id="PIRSF000952">
    <property type="entry name" value="PLC-gamma"/>
    <property type="match status" value="1"/>
</dbReference>
<evidence type="ECO:0000259" key="20">
    <source>
        <dbReference type="PROSITE" id="PS50001"/>
    </source>
</evidence>
<name>A0A8C1Y5H3_CYPCA</name>
<dbReference type="SMART" id="SM00233">
    <property type="entry name" value="PH"/>
    <property type="match status" value="1"/>
</dbReference>
<evidence type="ECO:0000256" key="15">
    <source>
        <dbReference type="ARBA" id="ARBA00057069"/>
    </source>
</evidence>